<dbReference type="Proteomes" id="UP001550628">
    <property type="component" value="Unassembled WGS sequence"/>
</dbReference>
<gene>
    <name evidence="3" type="ORF">ABZ510_27355</name>
</gene>
<sequence>MTPRWSENQVTALAPDTSSLTAARKLAGKWSGTGWSGATLWGLCKGSGQTPYQTIVDLAGPAFRCSCPSRKFPCKHALSLLLIWSAGTVAESGETADFAAEWIGRRAAKAAAPPKQPRGGDPATAQQRQERVKAGLAELDTWLTDQIRTGLAQTDRSHAAFEAVAARLVDAQAPGPAAAVRRLPDAVVRRANWPEVLLGRFAWLHLLITAHTRSDTLPAPLAAAVRGHIGYPVPAETVQAEPAVTDRWLTVGMRTEEEDRLHTRRTWLHGMRTGRWALLVEHSFGSPVFPANTPPIGLAAEYAVHFYPVAAPLRAMTGSARDEAAATAAEPAETAGTGTVAAALTDFATAAAADPWLESWPVLLREVTPVRQGEDWLLGESDGTALPLAEPAQPWRLLALSGGRPVTVFGLWTGRRLELISVLADGDFHDAGPAADAAGSAVAATPEAASIALLGTARGAGTPPGIGAQVAAAVAALPERDAAQRLLATTALEMAWARGGYLPRRAEVSGVPAAADPRPELPRAAADRLALLIESRPEFLPEWFAAAAPHEYRAPHRLVGPLLEFAAGNGESREAALRLAGARGRWLAEWIPRWHDLARRDTAEPEPTEETWHLGRPPERLAWLTALRHRDPAAARTALTEAWPRESGAPKAELLGVLADGLSAADEELLERALGDRRGDVRRTAAELLARLPASAFAERMAARAADWIKCGEAGAGRGSELFVGIPETLDESATRDGFTDGTTEFGYRWNGQPDLAATRLRKLVAALPLSYWTGPLGSPVRAVVTHVDDRFRQPLFDGWMDAALAQRDTRWGEALFTAGMPSNLAILRRRELFALLPPGDQLRHLLRLGTSWLSELESLLPAVAHPWPPELARHLLHLFEERARTAAARRGAPGTYPSAHRSLLHTATLHLPPECAGEVTALAGRCEADDWAAALGLLAHDLHQRSAMLEELI</sequence>
<proteinExistence type="predicted"/>
<evidence type="ECO:0000259" key="2">
    <source>
        <dbReference type="PROSITE" id="PS50966"/>
    </source>
</evidence>
<dbReference type="InterPro" id="IPR007527">
    <property type="entry name" value="Znf_SWIM"/>
</dbReference>
<evidence type="ECO:0000256" key="1">
    <source>
        <dbReference type="PROSITE-ProRule" id="PRU00325"/>
    </source>
</evidence>
<evidence type="ECO:0000313" key="3">
    <source>
        <dbReference type="EMBL" id="MEU1955567.1"/>
    </source>
</evidence>
<keyword evidence="4" id="KW-1185">Reference proteome</keyword>
<dbReference type="InterPro" id="IPR043746">
    <property type="entry name" value="DUF5691"/>
</dbReference>
<dbReference type="RefSeq" id="WP_356958681.1">
    <property type="nucleotide sequence ID" value="NZ_JBEYBD010000015.1"/>
</dbReference>
<keyword evidence="1" id="KW-0862">Zinc</keyword>
<organism evidence="3 4">
    <name type="scientific">Nocardia rhamnosiphila</name>
    <dbReference type="NCBI Taxonomy" id="426716"/>
    <lineage>
        <taxon>Bacteria</taxon>
        <taxon>Bacillati</taxon>
        <taxon>Actinomycetota</taxon>
        <taxon>Actinomycetes</taxon>
        <taxon>Mycobacteriales</taxon>
        <taxon>Nocardiaceae</taxon>
        <taxon>Nocardia</taxon>
    </lineage>
</organism>
<dbReference type="PROSITE" id="PS50966">
    <property type="entry name" value="ZF_SWIM"/>
    <property type="match status" value="1"/>
</dbReference>
<feature type="domain" description="SWIM-type" evidence="2">
    <location>
        <begin position="52"/>
        <end position="85"/>
    </location>
</feature>
<dbReference type="Pfam" id="PF04434">
    <property type="entry name" value="SWIM"/>
    <property type="match status" value="1"/>
</dbReference>
<keyword evidence="1" id="KW-0863">Zinc-finger</keyword>
<keyword evidence="1" id="KW-0479">Metal-binding</keyword>
<name>A0ABV2WXE8_9NOCA</name>
<accession>A0ABV2WXE8</accession>
<protein>
    <submittedName>
        <fullName evidence="3">SWIM zinc finger family protein</fullName>
    </submittedName>
</protein>
<comment type="caution">
    <text evidence="3">The sequence shown here is derived from an EMBL/GenBank/DDBJ whole genome shotgun (WGS) entry which is preliminary data.</text>
</comment>
<dbReference type="Pfam" id="PF18944">
    <property type="entry name" value="DUF5691"/>
    <property type="match status" value="1"/>
</dbReference>
<evidence type="ECO:0000313" key="4">
    <source>
        <dbReference type="Proteomes" id="UP001550628"/>
    </source>
</evidence>
<reference evidence="3 4" key="1">
    <citation type="submission" date="2024-06" db="EMBL/GenBank/DDBJ databases">
        <title>The Natural Products Discovery Center: Release of the First 8490 Sequenced Strains for Exploring Actinobacteria Biosynthetic Diversity.</title>
        <authorList>
            <person name="Kalkreuter E."/>
            <person name="Kautsar S.A."/>
            <person name="Yang D."/>
            <person name="Bader C.D."/>
            <person name="Teijaro C.N."/>
            <person name="Fluegel L."/>
            <person name="Davis C.M."/>
            <person name="Simpson J.R."/>
            <person name="Lauterbach L."/>
            <person name="Steele A.D."/>
            <person name="Gui C."/>
            <person name="Meng S."/>
            <person name="Li G."/>
            <person name="Viehrig K."/>
            <person name="Ye F."/>
            <person name="Su P."/>
            <person name="Kiefer A.F."/>
            <person name="Nichols A."/>
            <person name="Cepeda A.J."/>
            <person name="Yan W."/>
            <person name="Fan B."/>
            <person name="Jiang Y."/>
            <person name="Adhikari A."/>
            <person name="Zheng C.-J."/>
            <person name="Schuster L."/>
            <person name="Cowan T.M."/>
            <person name="Smanski M.J."/>
            <person name="Chevrette M.G."/>
            <person name="De Carvalho L.P.S."/>
            <person name="Shen B."/>
        </authorList>
    </citation>
    <scope>NUCLEOTIDE SEQUENCE [LARGE SCALE GENOMIC DNA]</scope>
    <source>
        <strain evidence="3 4">NPDC019708</strain>
    </source>
</reference>
<dbReference type="EMBL" id="JBEYBF010000025">
    <property type="protein sequence ID" value="MEU1955567.1"/>
    <property type="molecule type" value="Genomic_DNA"/>
</dbReference>